<feature type="transmembrane region" description="Helical" evidence="1">
    <location>
        <begin position="32"/>
        <end position="50"/>
    </location>
</feature>
<reference evidence="3 4" key="1">
    <citation type="submission" date="2014-09" db="EMBL/GenBank/DDBJ databases">
        <title>Isolation and characterization of Aurantimonas altamirensis ON-56566 from clinical sample following a dog bite.</title>
        <authorList>
            <person name="Eshaghi A."/>
            <person name="Li A."/>
            <person name="Shahinas D."/>
            <person name="Bahn P."/>
            <person name="Kus J.V."/>
            <person name="Patel S.N."/>
        </authorList>
    </citation>
    <scope>NUCLEOTIDE SEQUENCE [LARGE SCALE GENOMIC DNA]</scope>
    <source>
        <strain evidence="3 4">ON-56566</strain>
    </source>
</reference>
<gene>
    <name evidence="3" type="ORF">LA66_17130</name>
</gene>
<feature type="transmembrane region" description="Helical" evidence="1">
    <location>
        <begin position="151"/>
        <end position="169"/>
    </location>
</feature>
<evidence type="ECO:0000259" key="2">
    <source>
        <dbReference type="Pfam" id="PF07331"/>
    </source>
</evidence>
<dbReference type="AlphaFoldDB" id="A0A0B1Q2Q7"/>
<sequence>MKASSASLPAYDGADAGGELPPAPTVSVRAEWGDIVVAVAILCMAAWFFVTAGRLEDYSGEGIGAADFPTGIAALLGIGTLIILSGALRRLTGGSTRGVITVRRYVHVALGMLLLVAFPYLMDHFGYYAAMGVWLAAFLVLCNVRRPIPIILYVGGFLLFTKLVFEILLGTPLS</sequence>
<keyword evidence="1" id="KW-1133">Transmembrane helix</keyword>
<organism evidence="3 4">
    <name type="scientific">Aureimonas altamirensis</name>
    <dbReference type="NCBI Taxonomy" id="370622"/>
    <lineage>
        <taxon>Bacteria</taxon>
        <taxon>Pseudomonadati</taxon>
        <taxon>Pseudomonadota</taxon>
        <taxon>Alphaproteobacteria</taxon>
        <taxon>Hyphomicrobiales</taxon>
        <taxon>Aurantimonadaceae</taxon>
        <taxon>Aureimonas</taxon>
    </lineage>
</organism>
<feature type="domain" description="DUF1468" evidence="2">
    <location>
        <begin position="36"/>
        <end position="173"/>
    </location>
</feature>
<dbReference type="Pfam" id="PF07331">
    <property type="entry name" value="TctB"/>
    <property type="match status" value="1"/>
</dbReference>
<dbReference type="Proteomes" id="UP000030826">
    <property type="component" value="Unassembled WGS sequence"/>
</dbReference>
<dbReference type="EMBL" id="JRFJ01000005">
    <property type="protein sequence ID" value="KHJ53651.1"/>
    <property type="molecule type" value="Genomic_DNA"/>
</dbReference>
<evidence type="ECO:0000313" key="4">
    <source>
        <dbReference type="Proteomes" id="UP000030826"/>
    </source>
</evidence>
<feature type="transmembrane region" description="Helical" evidence="1">
    <location>
        <begin position="105"/>
        <end position="121"/>
    </location>
</feature>
<dbReference type="OrthoDB" id="7915358at2"/>
<evidence type="ECO:0000313" key="3">
    <source>
        <dbReference type="EMBL" id="KHJ53651.1"/>
    </source>
</evidence>
<name>A0A0B1Q2Q7_9HYPH</name>
<proteinExistence type="predicted"/>
<protein>
    <recommendedName>
        <fullName evidence="2">DUF1468 domain-containing protein</fullName>
    </recommendedName>
</protein>
<feature type="transmembrane region" description="Helical" evidence="1">
    <location>
        <begin position="127"/>
        <end position="144"/>
    </location>
</feature>
<evidence type="ECO:0000256" key="1">
    <source>
        <dbReference type="SAM" id="Phobius"/>
    </source>
</evidence>
<keyword evidence="1" id="KW-0812">Transmembrane</keyword>
<comment type="caution">
    <text evidence="3">The sequence shown here is derived from an EMBL/GenBank/DDBJ whole genome shotgun (WGS) entry which is preliminary data.</text>
</comment>
<dbReference type="InterPro" id="IPR009936">
    <property type="entry name" value="DUF1468"/>
</dbReference>
<dbReference type="RefSeq" id="WP_039195155.1">
    <property type="nucleotide sequence ID" value="NZ_JRFJ01000005.1"/>
</dbReference>
<dbReference type="STRING" id="370622.LA66_17130"/>
<keyword evidence="1" id="KW-0472">Membrane</keyword>
<feature type="transmembrane region" description="Helical" evidence="1">
    <location>
        <begin position="62"/>
        <end position="84"/>
    </location>
</feature>
<accession>A0A0B1Q2Q7</accession>